<evidence type="ECO:0000256" key="1">
    <source>
        <dbReference type="SAM" id="MobiDB-lite"/>
    </source>
</evidence>
<dbReference type="Proteomes" id="UP000285146">
    <property type="component" value="Unassembled WGS sequence"/>
</dbReference>
<comment type="caution">
    <text evidence="3">The sequence shown here is derived from an EMBL/GenBank/DDBJ whole genome shotgun (WGS) entry which is preliminary data.</text>
</comment>
<feature type="region of interest" description="Disordered" evidence="1">
    <location>
        <begin position="237"/>
        <end position="260"/>
    </location>
</feature>
<dbReference type="GO" id="GO:0008237">
    <property type="term" value="F:metallopeptidase activity"/>
    <property type="evidence" value="ECO:0007669"/>
    <property type="project" value="InterPro"/>
</dbReference>
<dbReference type="EMBL" id="LKEB01000007">
    <property type="protein sequence ID" value="ROW15865.1"/>
    <property type="molecule type" value="Genomic_DNA"/>
</dbReference>
<keyword evidence="2" id="KW-0732">Signal</keyword>
<organism evidence="3 4">
    <name type="scientific">Cytospora leucostoma</name>
    <dbReference type="NCBI Taxonomy" id="1230097"/>
    <lineage>
        <taxon>Eukaryota</taxon>
        <taxon>Fungi</taxon>
        <taxon>Dikarya</taxon>
        <taxon>Ascomycota</taxon>
        <taxon>Pezizomycotina</taxon>
        <taxon>Sordariomycetes</taxon>
        <taxon>Sordariomycetidae</taxon>
        <taxon>Diaporthales</taxon>
        <taxon>Cytosporaceae</taxon>
        <taxon>Cytospora</taxon>
    </lineage>
</organism>
<evidence type="ECO:0000256" key="2">
    <source>
        <dbReference type="SAM" id="SignalP"/>
    </source>
</evidence>
<dbReference type="AlphaFoldDB" id="A0A423XI36"/>
<sequence length="291" mass="32534">MALLSSWHFKLLLVGTWLLLVARSTFAAVTPFAAIDPILQGCTDRDAAQVHQAWKEAGDLANVHYEWSPGGAWQAAMDLYLGNGTRKDYTFWGDPGPLVAVYAMTWNKIGWFWTAHYVILCPQWWNTAQTLAELTRAVDGDIKLQRTMEYWKANRARSLHHETYHWADTVSVPKCLDLDYRPQEICDTAYYYGTKEARWNAESFSLAALAIYVQKTFHLDSPPTPFGVPYVPLPNGPSSSKSGIEGNDSLSSEPVGWASPVSIDSQNFTWWDVSGAVALSSYGNITDPSDE</sequence>
<accession>A0A423XI36</accession>
<dbReference type="InterPro" id="IPR024079">
    <property type="entry name" value="MetalloPept_cat_dom_sf"/>
</dbReference>
<evidence type="ECO:0000313" key="3">
    <source>
        <dbReference type="EMBL" id="ROW15865.1"/>
    </source>
</evidence>
<dbReference type="OrthoDB" id="1046782at2759"/>
<reference evidence="3 4" key="1">
    <citation type="submission" date="2015-09" db="EMBL/GenBank/DDBJ databases">
        <title>Host preference determinants of Valsa canker pathogens revealed by comparative genomics.</title>
        <authorList>
            <person name="Yin Z."/>
            <person name="Huang L."/>
        </authorList>
    </citation>
    <scope>NUCLEOTIDE SEQUENCE [LARGE SCALE GENOMIC DNA]</scope>
    <source>
        <strain evidence="3 4">SXYLt</strain>
    </source>
</reference>
<dbReference type="InParanoid" id="A0A423XI36"/>
<evidence type="ECO:0000313" key="4">
    <source>
        <dbReference type="Proteomes" id="UP000285146"/>
    </source>
</evidence>
<feature type="compositionally biased region" description="Polar residues" evidence="1">
    <location>
        <begin position="237"/>
        <end position="252"/>
    </location>
</feature>
<feature type="signal peptide" evidence="2">
    <location>
        <begin position="1"/>
        <end position="27"/>
    </location>
</feature>
<dbReference type="Gene3D" id="3.40.390.10">
    <property type="entry name" value="Collagenase (Catalytic Domain)"/>
    <property type="match status" value="1"/>
</dbReference>
<proteinExistence type="predicted"/>
<gene>
    <name evidence="3" type="ORF">VPNG_02574</name>
</gene>
<name>A0A423XI36_9PEZI</name>
<feature type="chain" id="PRO_5019202043" evidence="2">
    <location>
        <begin position="28"/>
        <end position="291"/>
    </location>
</feature>
<keyword evidence="4" id="KW-1185">Reference proteome</keyword>
<protein>
    <submittedName>
        <fullName evidence="3">Uncharacterized protein</fullName>
    </submittedName>
</protein>